<evidence type="ECO:0000313" key="5">
    <source>
        <dbReference type="Proteomes" id="UP000830639"/>
    </source>
</evidence>
<dbReference type="InterPro" id="IPR036779">
    <property type="entry name" value="LysM_dom_sf"/>
</dbReference>
<sequence length="205" mass="23683">MKNELQTNSIADLSRKKKNKKYKNKKISDQNKVVDLLNLPPRSETMKIKEDQRRPWWKIKYPLITALVIIFIMLPFGVVKFVHSKYDKIFTEKGSLIIPSNKFEKVELAATEHLKKQKKNESQKKAPIKNEIKNVVKPQTDSSETVGVEEINHEVQRGETLFTISMKYYGNRDGEEIIQDANHLNGIEVTPGQILKIPLNVDVDK</sequence>
<protein>
    <submittedName>
        <fullName evidence="4">LysM peptidoglycan-binding domain-containing protein</fullName>
    </submittedName>
</protein>
<feature type="region of interest" description="Disordered" evidence="1">
    <location>
        <begin position="1"/>
        <end position="24"/>
    </location>
</feature>
<feature type="domain" description="LysM" evidence="3">
    <location>
        <begin position="151"/>
        <end position="197"/>
    </location>
</feature>
<dbReference type="Pfam" id="PF01476">
    <property type="entry name" value="LysM"/>
    <property type="match status" value="1"/>
</dbReference>
<feature type="compositionally biased region" description="Basic residues" evidence="1">
    <location>
        <begin position="15"/>
        <end position="24"/>
    </location>
</feature>
<organism evidence="4 5">
    <name type="scientific">Gottfriedia acidiceleris</name>
    <dbReference type="NCBI Taxonomy" id="371036"/>
    <lineage>
        <taxon>Bacteria</taxon>
        <taxon>Bacillati</taxon>
        <taxon>Bacillota</taxon>
        <taxon>Bacilli</taxon>
        <taxon>Bacillales</taxon>
        <taxon>Bacillaceae</taxon>
        <taxon>Gottfriedia</taxon>
    </lineage>
</organism>
<accession>A0ABY4JRI2</accession>
<dbReference type="PROSITE" id="PS51782">
    <property type="entry name" value="LYSM"/>
    <property type="match status" value="1"/>
</dbReference>
<dbReference type="RefSeq" id="WP_248268884.1">
    <property type="nucleotide sequence ID" value="NZ_CP096034.1"/>
</dbReference>
<gene>
    <name evidence="4" type="ORF">MY490_08960</name>
</gene>
<dbReference type="Gene3D" id="3.10.350.10">
    <property type="entry name" value="LysM domain"/>
    <property type="match status" value="1"/>
</dbReference>
<dbReference type="SUPFAM" id="SSF54106">
    <property type="entry name" value="LysM domain"/>
    <property type="match status" value="1"/>
</dbReference>
<evidence type="ECO:0000256" key="2">
    <source>
        <dbReference type="SAM" id="Phobius"/>
    </source>
</evidence>
<dbReference type="InterPro" id="IPR018392">
    <property type="entry name" value="LysM"/>
</dbReference>
<feature type="transmembrane region" description="Helical" evidence="2">
    <location>
        <begin position="61"/>
        <end position="82"/>
    </location>
</feature>
<dbReference type="SMART" id="SM00257">
    <property type="entry name" value="LysM"/>
    <property type="match status" value="1"/>
</dbReference>
<dbReference type="EMBL" id="CP096034">
    <property type="protein sequence ID" value="UPM55944.1"/>
    <property type="molecule type" value="Genomic_DNA"/>
</dbReference>
<evidence type="ECO:0000259" key="3">
    <source>
        <dbReference type="PROSITE" id="PS51782"/>
    </source>
</evidence>
<name>A0ABY4JRI2_9BACI</name>
<feature type="compositionally biased region" description="Polar residues" evidence="1">
    <location>
        <begin position="1"/>
        <end position="11"/>
    </location>
</feature>
<keyword evidence="2" id="KW-1133">Transmembrane helix</keyword>
<dbReference type="Proteomes" id="UP000830639">
    <property type="component" value="Chromosome"/>
</dbReference>
<evidence type="ECO:0000256" key="1">
    <source>
        <dbReference type="SAM" id="MobiDB-lite"/>
    </source>
</evidence>
<keyword evidence="2" id="KW-0472">Membrane</keyword>
<proteinExistence type="predicted"/>
<evidence type="ECO:0000313" key="4">
    <source>
        <dbReference type="EMBL" id="UPM55944.1"/>
    </source>
</evidence>
<keyword evidence="5" id="KW-1185">Reference proteome</keyword>
<reference evidence="4 5" key="1">
    <citation type="submission" date="2022-04" db="EMBL/GenBank/DDBJ databases">
        <title>Mechanism of arsenic methylation and mitigation arsenic toxicity by Bacillus sp. LH14 from an Arsenic-Contaminated Paddy Soil.</title>
        <authorList>
            <person name="Wang D."/>
        </authorList>
    </citation>
    <scope>NUCLEOTIDE SEQUENCE [LARGE SCALE GENOMIC DNA]</scope>
    <source>
        <strain evidence="4 5">LH14</strain>
    </source>
</reference>
<keyword evidence="2" id="KW-0812">Transmembrane</keyword>